<gene>
    <name evidence="2" type="ORF">AEA09_08980</name>
</gene>
<dbReference type="InterPro" id="IPR013785">
    <property type="entry name" value="Aldolase_TIM"/>
</dbReference>
<evidence type="ECO:0000259" key="1">
    <source>
        <dbReference type="Pfam" id="PF00724"/>
    </source>
</evidence>
<organism evidence="2 3">
    <name type="scientific">Lysinibacillus contaminans</name>
    <dbReference type="NCBI Taxonomy" id="1293441"/>
    <lineage>
        <taxon>Bacteria</taxon>
        <taxon>Bacillati</taxon>
        <taxon>Bacillota</taxon>
        <taxon>Bacilli</taxon>
        <taxon>Bacillales</taxon>
        <taxon>Bacillaceae</taxon>
        <taxon>Lysinibacillus</taxon>
    </lineage>
</organism>
<dbReference type="Gene3D" id="3.20.20.70">
    <property type="entry name" value="Aldolase class I"/>
    <property type="match status" value="1"/>
</dbReference>
<evidence type="ECO:0000313" key="2">
    <source>
        <dbReference type="EMBL" id="KOS68663.1"/>
    </source>
</evidence>
<name>A0ABR5K1L6_9BACI</name>
<comment type="caution">
    <text evidence="2">The sequence shown here is derived from an EMBL/GenBank/DDBJ whole genome shotgun (WGS) entry which is preliminary data.</text>
</comment>
<reference evidence="3" key="1">
    <citation type="submission" date="2015-07" db="EMBL/GenBank/DDBJ databases">
        <title>Fjat-14205 dsm 2895.</title>
        <authorList>
            <person name="Liu B."/>
            <person name="Wang J."/>
            <person name="Zhu Y."/>
            <person name="Liu G."/>
            <person name="Chen Q."/>
            <person name="Chen Z."/>
            <person name="Lan J."/>
            <person name="Che J."/>
            <person name="Ge C."/>
            <person name="Shi H."/>
            <person name="Pan Z."/>
            <person name="Liu X."/>
        </authorList>
    </citation>
    <scope>NUCLEOTIDE SEQUENCE [LARGE SCALE GENOMIC DNA]</scope>
    <source>
        <strain evidence="3">DSM 25560</strain>
    </source>
</reference>
<dbReference type="PANTHER" id="PTHR22893">
    <property type="entry name" value="NADH OXIDOREDUCTASE-RELATED"/>
    <property type="match status" value="1"/>
</dbReference>
<keyword evidence="3" id="KW-1185">Reference proteome</keyword>
<accession>A0ABR5K1L6</accession>
<sequence length="356" mass="39322">MVQFQNLFTNFHLNSLRLNNRIVLSPMTRMIASEDGLATEIMNRYYANFAKGKFGLLITEGTYIDESYSQAYLNQPGIVNEDQVQAWNKVTNAVHLHGSKIICQLLHSGALSQGNRYVNETIAPSAIKPITNTDLASYGGTGEFPVPKEMSKEEMNEVVKSFANSALRAKQAGFDGVEIHGANGYLLDQFLTDYTNQRTDEYGGSVERRLRFPIEVIQAIRDVVGSDFVVGIRLSQSKGNNYYHKWMNGEKDAEVIFSSIGKAGVDYIHLNEYDATLPAFNNVGPTLASLAKKYSGIPVIACGKLEDPKKGETLLLNEEADLIALGKGALANPDWPKRVVEGNELKPFIGDFSILV</sequence>
<dbReference type="Proteomes" id="UP000050668">
    <property type="component" value="Unassembled WGS sequence"/>
</dbReference>
<dbReference type="InterPro" id="IPR001155">
    <property type="entry name" value="OxRdtase_FMN_N"/>
</dbReference>
<dbReference type="SUPFAM" id="SSF51395">
    <property type="entry name" value="FMN-linked oxidoreductases"/>
    <property type="match status" value="1"/>
</dbReference>
<dbReference type="Pfam" id="PF00724">
    <property type="entry name" value="Oxidored_FMN"/>
    <property type="match status" value="1"/>
</dbReference>
<dbReference type="EMBL" id="LGRV01000003">
    <property type="protein sequence ID" value="KOS68663.1"/>
    <property type="molecule type" value="Genomic_DNA"/>
</dbReference>
<dbReference type="InterPro" id="IPR045247">
    <property type="entry name" value="Oye-like"/>
</dbReference>
<dbReference type="PANTHER" id="PTHR22893:SF91">
    <property type="entry name" value="NADPH DEHYDROGENASE 2-RELATED"/>
    <property type="match status" value="1"/>
</dbReference>
<proteinExistence type="predicted"/>
<feature type="domain" description="NADH:flavin oxidoreductase/NADH oxidase N-terminal" evidence="1">
    <location>
        <begin position="7"/>
        <end position="344"/>
    </location>
</feature>
<protein>
    <submittedName>
        <fullName evidence="2">NADH:flavin oxidoreductase</fullName>
    </submittedName>
</protein>
<dbReference type="CDD" id="cd02803">
    <property type="entry name" value="OYE_like_FMN_family"/>
    <property type="match status" value="1"/>
</dbReference>
<evidence type="ECO:0000313" key="3">
    <source>
        <dbReference type="Proteomes" id="UP000050668"/>
    </source>
</evidence>
<dbReference type="RefSeq" id="WP_053583507.1">
    <property type="nucleotide sequence ID" value="NZ_LGRV01000003.1"/>
</dbReference>